<dbReference type="PANTHER" id="PTHR43023">
    <property type="entry name" value="PROTEIN TRIGALACTOSYLDIACYLGLYCEROL 3, CHLOROPLASTIC"/>
    <property type="match status" value="1"/>
</dbReference>
<reference evidence="5" key="1">
    <citation type="submission" date="2021-10" db="EMBL/GenBank/DDBJ databases">
        <title>Genome Sequence of The Candidatus Hydrogeosomobacter endosymbioticus, an Intracellular Bacterial Symbiont of the Anaerobic Ciliate GW7.</title>
        <authorList>
            <person name="Shiohama Y."/>
            <person name="Shinzato N."/>
        </authorList>
    </citation>
    <scope>NUCLEOTIDE SEQUENCE [LARGE SCALE GENOMIC DNA]</scope>
    <source>
        <strain evidence="5">200920</strain>
    </source>
</reference>
<accession>A0ABM7V9B6</accession>
<dbReference type="InterPro" id="IPR027417">
    <property type="entry name" value="P-loop_NTPase"/>
</dbReference>
<evidence type="ECO:0000313" key="5">
    <source>
        <dbReference type="EMBL" id="BDB96083.1"/>
    </source>
</evidence>
<evidence type="ECO:0000313" key="6">
    <source>
        <dbReference type="Proteomes" id="UP001320209"/>
    </source>
</evidence>
<dbReference type="GO" id="GO:0005524">
    <property type="term" value="F:ATP binding"/>
    <property type="evidence" value="ECO:0007669"/>
    <property type="project" value="UniProtKB-KW"/>
</dbReference>
<protein>
    <submittedName>
        <fullName evidence="5">ABC transporter ATP-binding protein</fullName>
    </submittedName>
</protein>
<organism evidence="5 6">
    <name type="scientific">Candidatus Hydrogenosomobacter endosymbioticus</name>
    <dbReference type="NCBI Taxonomy" id="2558174"/>
    <lineage>
        <taxon>Bacteria</taxon>
        <taxon>Pseudomonadati</taxon>
        <taxon>Pseudomonadota</taxon>
        <taxon>Alphaproteobacteria</taxon>
        <taxon>Holosporales</taxon>
        <taxon>Holosporaceae</taxon>
        <taxon>Candidatus Hydrogenosomobacter</taxon>
    </lineage>
</organism>
<dbReference type="PROSITE" id="PS50893">
    <property type="entry name" value="ABC_TRANSPORTER_2"/>
    <property type="match status" value="1"/>
</dbReference>
<dbReference type="InterPro" id="IPR017871">
    <property type="entry name" value="ABC_transporter-like_CS"/>
</dbReference>
<evidence type="ECO:0000256" key="2">
    <source>
        <dbReference type="ARBA" id="ARBA00022741"/>
    </source>
</evidence>
<dbReference type="Gene3D" id="3.40.50.300">
    <property type="entry name" value="P-loop containing nucleotide triphosphate hydrolases"/>
    <property type="match status" value="1"/>
</dbReference>
<keyword evidence="6" id="KW-1185">Reference proteome</keyword>
<proteinExistence type="predicted"/>
<dbReference type="InterPro" id="IPR003439">
    <property type="entry name" value="ABC_transporter-like_ATP-bd"/>
</dbReference>
<dbReference type="PANTHER" id="PTHR43023:SF3">
    <property type="entry name" value="PROTEIN TRIGALACTOSYLDIACYLGLYCEROL 3, CHLOROPLASTIC"/>
    <property type="match status" value="1"/>
</dbReference>
<keyword evidence="3 5" id="KW-0067">ATP-binding</keyword>
<sequence>MVFDHVCKSFNDKGVLQGVSLDVCEKESLVIVGRSGAGKSVLLRCALGFMRPDSGKIFVNGSVVRPAERNVSRFCDIGVVFQSSALFDGITIWENVAFRLLNKMSRKKAMIAAIDTLLEVGMSEGVANLYPSEISGGMQRRVALARAIVARPKILFFDEPTSGLDPIFSSMISELIRKCIRSLGATAVTITHDISGAQIIGDSVAMLYKGKIEWIGRSSDMMNSGNAVLDQFVRGDVEGPIEQFQR</sequence>
<dbReference type="Proteomes" id="UP001320209">
    <property type="component" value="Chromosome"/>
</dbReference>
<dbReference type="PROSITE" id="PS00211">
    <property type="entry name" value="ABC_TRANSPORTER_1"/>
    <property type="match status" value="1"/>
</dbReference>
<dbReference type="SMART" id="SM00382">
    <property type="entry name" value="AAA"/>
    <property type="match status" value="1"/>
</dbReference>
<dbReference type="SUPFAM" id="SSF52540">
    <property type="entry name" value="P-loop containing nucleoside triphosphate hydrolases"/>
    <property type="match status" value="1"/>
</dbReference>
<dbReference type="EMBL" id="AP025225">
    <property type="protein sequence ID" value="BDB96083.1"/>
    <property type="molecule type" value="Genomic_DNA"/>
</dbReference>
<evidence type="ECO:0000256" key="1">
    <source>
        <dbReference type="ARBA" id="ARBA00022448"/>
    </source>
</evidence>
<dbReference type="InterPro" id="IPR003593">
    <property type="entry name" value="AAA+_ATPase"/>
</dbReference>
<feature type="domain" description="ABC transporter" evidence="4">
    <location>
        <begin position="1"/>
        <end position="234"/>
    </location>
</feature>
<evidence type="ECO:0000256" key="3">
    <source>
        <dbReference type="ARBA" id="ARBA00022840"/>
    </source>
</evidence>
<dbReference type="Pfam" id="PF00005">
    <property type="entry name" value="ABC_tran"/>
    <property type="match status" value="1"/>
</dbReference>
<name>A0ABM7V9B6_9PROT</name>
<evidence type="ECO:0000259" key="4">
    <source>
        <dbReference type="PROSITE" id="PS50893"/>
    </source>
</evidence>
<gene>
    <name evidence="5" type="ORF">HYD_2160</name>
</gene>
<keyword evidence="2" id="KW-0547">Nucleotide-binding</keyword>
<keyword evidence="1" id="KW-0813">Transport</keyword>